<dbReference type="InterPro" id="IPR001734">
    <property type="entry name" value="Na/solute_symporter"/>
</dbReference>
<evidence type="ECO:0000256" key="9">
    <source>
        <dbReference type="ARBA" id="ARBA00023136"/>
    </source>
</evidence>
<dbReference type="InterPro" id="IPR038377">
    <property type="entry name" value="Na/Glc_symporter_sf"/>
</dbReference>
<evidence type="ECO:0000256" key="10">
    <source>
        <dbReference type="ARBA" id="ARBA00023201"/>
    </source>
</evidence>
<feature type="transmembrane region" description="Helical" evidence="12">
    <location>
        <begin position="375"/>
        <end position="395"/>
    </location>
</feature>
<keyword evidence="5 12" id="KW-0812">Transmembrane</keyword>
<keyword evidence="7" id="KW-0915">Sodium</keyword>
<organism evidence="13">
    <name type="scientific">Triatoma infestans</name>
    <name type="common">Assassin bug</name>
    <dbReference type="NCBI Taxonomy" id="30076"/>
    <lineage>
        <taxon>Eukaryota</taxon>
        <taxon>Metazoa</taxon>
        <taxon>Ecdysozoa</taxon>
        <taxon>Arthropoda</taxon>
        <taxon>Hexapoda</taxon>
        <taxon>Insecta</taxon>
        <taxon>Pterygota</taxon>
        <taxon>Neoptera</taxon>
        <taxon>Paraneoptera</taxon>
        <taxon>Hemiptera</taxon>
        <taxon>Heteroptera</taxon>
        <taxon>Panheteroptera</taxon>
        <taxon>Cimicomorpha</taxon>
        <taxon>Reduviidae</taxon>
        <taxon>Triatominae</taxon>
        <taxon>Triatoma</taxon>
    </lineage>
</organism>
<feature type="transmembrane region" description="Helical" evidence="12">
    <location>
        <begin position="76"/>
        <end position="101"/>
    </location>
</feature>
<evidence type="ECO:0000256" key="5">
    <source>
        <dbReference type="ARBA" id="ARBA00022692"/>
    </source>
</evidence>
<dbReference type="PROSITE" id="PS50283">
    <property type="entry name" value="NA_SOLUT_SYMP_3"/>
    <property type="match status" value="1"/>
</dbReference>
<feature type="transmembrane region" description="Helical" evidence="12">
    <location>
        <begin position="182"/>
        <end position="200"/>
    </location>
</feature>
<feature type="transmembrane region" description="Helical" evidence="12">
    <location>
        <begin position="121"/>
        <end position="145"/>
    </location>
</feature>
<keyword evidence="8" id="KW-0406">Ion transport</keyword>
<name>A0A023F6H5_TRIIF</name>
<evidence type="ECO:0000256" key="12">
    <source>
        <dbReference type="SAM" id="Phobius"/>
    </source>
</evidence>
<sequence length="568" mass="62884">WSWLDYTVFSLTLFMSIFVALIFGFSKNKPNTPDEYIFGGKKMPVIPILLSNIASSVSSISLIGTTREAYYYGLQLIFIVSGIIVATVLLHFFYLPVFYNLKFASVFEYLEKRFNKLTRRLGSIFSSITEILHLLVAIYSAGLTIADVFSIPFHIFTPIACLLCTIYTAVGGLRGVVWVDSIQTVIMTLAVIVFIIFGIIELGGFRRLGEIVIEGGRSELHISDWSPFVKYSPATLLISESFITVFQIALNQGLMQRYLSLSTFSKSKSVCIFTGAGQLLLHSLPVFFGLIIYATYHDCDPAMSKLLKDSNKLVTYYISEKAVKIPGFGGLFVAGILSASYSSMSTVMNSVSAKIFEDLVKPIFPWELSMAQSSLVMKSIVVIVGSVVTLGTLAINTNSSILQLYYTFNGFTASFVIFVFNFGLFWRKSNSKAAIIGGLAGTIVSIWLSLGIQTAVDSGKISYSTKIVSIEGCSQNITEHLNLNMTTMGYRGYLPVTFSEDLAYPYRISFVLIIPIGFLVSAVVGFIVTLFTSSEVCDDETLLIPLLKRRNYTTSTEEEMEQLNINTM</sequence>
<evidence type="ECO:0000256" key="4">
    <source>
        <dbReference type="ARBA" id="ARBA00022475"/>
    </source>
</evidence>
<comment type="subcellular location">
    <subcellularLocation>
        <location evidence="1">Cell membrane</location>
        <topology evidence="1">Multi-pass membrane protein</topology>
    </subcellularLocation>
</comment>
<dbReference type="GO" id="GO:0006814">
    <property type="term" value="P:sodium ion transport"/>
    <property type="evidence" value="ECO:0007669"/>
    <property type="project" value="UniProtKB-KW"/>
</dbReference>
<dbReference type="GO" id="GO:0005886">
    <property type="term" value="C:plasma membrane"/>
    <property type="evidence" value="ECO:0007669"/>
    <property type="project" value="UniProtKB-SubCell"/>
</dbReference>
<proteinExistence type="evidence at transcript level"/>
<feature type="transmembrane region" description="Helical" evidence="12">
    <location>
        <begin position="508"/>
        <end position="531"/>
    </location>
</feature>
<feature type="transmembrane region" description="Helical" evidence="12">
    <location>
        <begin position="151"/>
        <end position="170"/>
    </location>
</feature>
<dbReference type="GO" id="GO:0015293">
    <property type="term" value="F:symporter activity"/>
    <property type="evidence" value="ECO:0007669"/>
    <property type="project" value="TreeGrafter"/>
</dbReference>
<dbReference type="AlphaFoldDB" id="A0A023F6H5"/>
<evidence type="ECO:0000313" key="13">
    <source>
        <dbReference type="EMBL" id="JAC16843.1"/>
    </source>
</evidence>
<evidence type="ECO:0000256" key="2">
    <source>
        <dbReference type="ARBA" id="ARBA00006434"/>
    </source>
</evidence>
<dbReference type="PANTHER" id="PTHR42985">
    <property type="entry name" value="SODIUM-COUPLED MONOCARBOXYLATE TRANSPORTER"/>
    <property type="match status" value="1"/>
</dbReference>
<evidence type="ECO:0000256" key="8">
    <source>
        <dbReference type="ARBA" id="ARBA00023065"/>
    </source>
</evidence>
<feature type="transmembrane region" description="Helical" evidence="12">
    <location>
        <begin position="45"/>
        <end position="64"/>
    </location>
</feature>
<protein>
    <submittedName>
        <fullName evidence="13">Putative sodium/solute symporter</fullName>
    </submittedName>
</protein>
<keyword evidence="6 12" id="KW-1133">Transmembrane helix</keyword>
<keyword evidence="10" id="KW-0739">Sodium transport</keyword>
<feature type="non-terminal residue" evidence="13">
    <location>
        <position position="1"/>
    </location>
</feature>
<keyword evidence="3" id="KW-0813">Transport</keyword>
<evidence type="ECO:0000256" key="6">
    <source>
        <dbReference type="ARBA" id="ARBA00022989"/>
    </source>
</evidence>
<comment type="similarity">
    <text evidence="2 11">Belongs to the sodium:solute symporter (SSF) (TC 2.A.21) family.</text>
</comment>
<feature type="transmembrane region" description="Helical" evidence="12">
    <location>
        <begin position="325"/>
        <end position="344"/>
    </location>
</feature>
<feature type="transmembrane region" description="Helical" evidence="12">
    <location>
        <begin position="433"/>
        <end position="456"/>
    </location>
</feature>
<keyword evidence="9 12" id="KW-0472">Membrane</keyword>
<dbReference type="Gene3D" id="1.20.1730.10">
    <property type="entry name" value="Sodium/glucose cotransporter"/>
    <property type="match status" value="1"/>
</dbReference>
<evidence type="ECO:0000256" key="7">
    <source>
        <dbReference type="ARBA" id="ARBA00023053"/>
    </source>
</evidence>
<feature type="transmembrane region" description="Helical" evidence="12">
    <location>
        <begin position="6"/>
        <end position="25"/>
    </location>
</feature>
<dbReference type="InterPro" id="IPR051163">
    <property type="entry name" value="Sodium:Solute_Symporter_SSF"/>
</dbReference>
<keyword evidence="4" id="KW-1003">Cell membrane</keyword>
<feature type="transmembrane region" description="Helical" evidence="12">
    <location>
        <begin position="270"/>
        <end position="296"/>
    </location>
</feature>
<evidence type="ECO:0000256" key="11">
    <source>
        <dbReference type="RuleBase" id="RU362091"/>
    </source>
</evidence>
<evidence type="ECO:0000256" key="3">
    <source>
        <dbReference type="ARBA" id="ARBA00022448"/>
    </source>
</evidence>
<dbReference type="Pfam" id="PF00474">
    <property type="entry name" value="SSF"/>
    <property type="match status" value="1"/>
</dbReference>
<dbReference type="PANTHER" id="PTHR42985:SF21">
    <property type="entry name" value="SODIUM-DEPENDENT MULTIVITAMIN TRANSPORTER-LIKE PROTEIN"/>
    <property type="match status" value="1"/>
</dbReference>
<evidence type="ECO:0000256" key="1">
    <source>
        <dbReference type="ARBA" id="ARBA00004651"/>
    </source>
</evidence>
<dbReference type="NCBIfam" id="TIGR00813">
    <property type="entry name" value="sss"/>
    <property type="match status" value="1"/>
</dbReference>
<feature type="transmembrane region" description="Helical" evidence="12">
    <location>
        <begin position="407"/>
        <end position="426"/>
    </location>
</feature>
<dbReference type="EMBL" id="GBBI01001869">
    <property type="protein sequence ID" value="JAC16843.1"/>
    <property type="molecule type" value="mRNA"/>
</dbReference>
<reference evidence="13" key="1">
    <citation type="journal article" date="2014" name="PLoS Negl. Trop. Dis.">
        <title>An updated insight into the Sialotranscriptome of Triatoma infestans: developmental stage and geographic variations.</title>
        <authorList>
            <person name="Schwarz A."/>
            <person name="Medrano-Mercado N."/>
            <person name="Schaub G.A."/>
            <person name="Struchiner C.J."/>
            <person name="Bargues M.D."/>
            <person name="Levy M.Z."/>
            <person name="Ribeiro J.M."/>
        </authorList>
    </citation>
    <scope>NUCLEOTIDE SEQUENCE</scope>
    <source>
        <strain evidence="13">Chile</strain>
        <tissue evidence="13">Salivary glands</tissue>
    </source>
</reference>
<accession>A0A023F6H5</accession>